<feature type="compositionally biased region" description="Polar residues" evidence="1">
    <location>
        <begin position="153"/>
        <end position="173"/>
    </location>
</feature>
<gene>
    <name evidence="3" type="ORF">HYPSUDRAFT_188740</name>
</gene>
<evidence type="ECO:0000256" key="1">
    <source>
        <dbReference type="SAM" id="MobiDB-lite"/>
    </source>
</evidence>
<feature type="compositionally biased region" description="Low complexity" evidence="1">
    <location>
        <begin position="62"/>
        <end position="77"/>
    </location>
</feature>
<dbReference type="NCBIfam" id="NF033635">
    <property type="entry name" value="SLATT_fungal"/>
    <property type="match status" value="1"/>
</dbReference>
<dbReference type="AlphaFoldDB" id="A0A0D2PKD3"/>
<feature type="compositionally biased region" description="Polar residues" evidence="1">
    <location>
        <begin position="444"/>
        <end position="455"/>
    </location>
</feature>
<accession>A0A0D2PKD3</accession>
<dbReference type="Proteomes" id="UP000054270">
    <property type="component" value="Unassembled WGS sequence"/>
</dbReference>
<evidence type="ECO:0000259" key="2">
    <source>
        <dbReference type="Pfam" id="PF18142"/>
    </source>
</evidence>
<organism evidence="3 4">
    <name type="scientific">Hypholoma sublateritium (strain FD-334 SS-4)</name>
    <dbReference type="NCBI Taxonomy" id="945553"/>
    <lineage>
        <taxon>Eukaryota</taxon>
        <taxon>Fungi</taxon>
        <taxon>Dikarya</taxon>
        <taxon>Basidiomycota</taxon>
        <taxon>Agaricomycotina</taxon>
        <taxon>Agaricomycetes</taxon>
        <taxon>Agaricomycetidae</taxon>
        <taxon>Agaricales</taxon>
        <taxon>Agaricineae</taxon>
        <taxon>Strophariaceae</taxon>
        <taxon>Hypholoma</taxon>
    </lineage>
</organism>
<dbReference type="InterPro" id="IPR041622">
    <property type="entry name" value="SLATT_fungi"/>
</dbReference>
<feature type="region of interest" description="Disordered" evidence="1">
    <location>
        <begin position="433"/>
        <end position="455"/>
    </location>
</feature>
<feature type="region of interest" description="Disordered" evidence="1">
    <location>
        <begin position="1"/>
        <end position="95"/>
    </location>
</feature>
<sequence>MAPDHPGQHASATTPVATNQAPGLGERDPDLTRTSGLLQESVGSYTTTRVGGNLYYPRNVPSQASESSVQQSEARVVLTSPSDLERGMDPMPSSSTPVDVVLSVIPHGYPTPINLPLAPMPAIYGGAGARHDARPVVDRSPQRQRQDPFAGSQDGSPPRQSYPNLPNAGSHSGSPVERFGSAGSHQQYRQDSGNTISDRRSSRFRQPSSEERISSVGRVSASAQQGNGRGPTPHQGFGARLRHAAHAAEDYLHVSFPNHIHEAARHPEADPHMSTTHSLIDHIVPVKHVFEKEGAPSYMAGSVGARLSDTLADAKREKDKYAAKAKWLGLFLNIAIGLQVLLGSLTTGLSAVATQGKSAAVETTILGALATLVASYLAQARGSNEPQLSLTRVKDLKQFIRECNNFIKDHGEDITSKYNPEIDNYRKRFENLLGNTNGERKQLPSGSDSQKSNSS</sequence>
<feature type="compositionally biased region" description="Polar residues" evidence="1">
    <location>
        <begin position="10"/>
        <end position="21"/>
    </location>
</feature>
<reference evidence="4" key="1">
    <citation type="submission" date="2014-04" db="EMBL/GenBank/DDBJ databases">
        <title>Evolutionary Origins and Diversification of the Mycorrhizal Mutualists.</title>
        <authorList>
            <consortium name="DOE Joint Genome Institute"/>
            <consortium name="Mycorrhizal Genomics Consortium"/>
            <person name="Kohler A."/>
            <person name="Kuo A."/>
            <person name="Nagy L.G."/>
            <person name="Floudas D."/>
            <person name="Copeland A."/>
            <person name="Barry K.W."/>
            <person name="Cichocki N."/>
            <person name="Veneault-Fourrey C."/>
            <person name="LaButti K."/>
            <person name="Lindquist E.A."/>
            <person name="Lipzen A."/>
            <person name="Lundell T."/>
            <person name="Morin E."/>
            <person name="Murat C."/>
            <person name="Riley R."/>
            <person name="Ohm R."/>
            <person name="Sun H."/>
            <person name="Tunlid A."/>
            <person name="Henrissat B."/>
            <person name="Grigoriev I.V."/>
            <person name="Hibbett D.S."/>
            <person name="Martin F."/>
        </authorList>
    </citation>
    <scope>NUCLEOTIDE SEQUENCE [LARGE SCALE GENOMIC DNA]</scope>
    <source>
        <strain evidence="4">FD-334 SS-4</strain>
    </source>
</reference>
<protein>
    <recommendedName>
        <fullName evidence="2">SMODS and SLOG-associating 2TM effector domain-containing protein</fullName>
    </recommendedName>
</protein>
<feature type="region of interest" description="Disordered" evidence="1">
    <location>
        <begin position="129"/>
        <end position="237"/>
    </location>
</feature>
<feature type="compositionally biased region" description="Basic and acidic residues" evidence="1">
    <location>
        <begin position="129"/>
        <end position="146"/>
    </location>
</feature>
<dbReference type="EMBL" id="KN817567">
    <property type="protein sequence ID" value="KJA20440.1"/>
    <property type="molecule type" value="Genomic_DNA"/>
</dbReference>
<proteinExistence type="predicted"/>
<evidence type="ECO:0000313" key="3">
    <source>
        <dbReference type="EMBL" id="KJA20440.1"/>
    </source>
</evidence>
<keyword evidence="4" id="KW-1185">Reference proteome</keyword>
<feature type="domain" description="SMODS and SLOG-associating 2TM effector" evidence="2">
    <location>
        <begin position="314"/>
        <end position="435"/>
    </location>
</feature>
<dbReference type="STRING" id="945553.A0A0D2PKD3"/>
<dbReference type="Pfam" id="PF18142">
    <property type="entry name" value="SLATT_fungal"/>
    <property type="match status" value="1"/>
</dbReference>
<feature type="compositionally biased region" description="Polar residues" evidence="1">
    <location>
        <begin position="32"/>
        <end position="50"/>
    </location>
</feature>
<name>A0A0D2PKD3_HYPSF</name>
<feature type="compositionally biased region" description="Polar residues" evidence="1">
    <location>
        <begin position="183"/>
        <end position="196"/>
    </location>
</feature>
<evidence type="ECO:0000313" key="4">
    <source>
        <dbReference type="Proteomes" id="UP000054270"/>
    </source>
</evidence>
<dbReference type="OrthoDB" id="3245801at2759"/>